<keyword evidence="2" id="KW-1185">Reference proteome</keyword>
<reference evidence="2" key="1">
    <citation type="submission" date="2017-04" db="EMBL/GenBank/DDBJ databases">
        <authorList>
            <person name="Varghese N."/>
            <person name="Submissions S."/>
        </authorList>
    </citation>
    <scope>NUCLEOTIDE SEQUENCE [LARGE SCALE GENOMIC DNA]</scope>
    <source>
        <strain evidence="2">RKEM611</strain>
    </source>
</reference>
<dbReference type="PROSITE" id="PS51257">
    <property type="entry name" value="PROKAR_LIPOPROTEIN"/>
    <property type="match status" value="1"/>
</dbReference>
<name>A0A1Y6C7T9_9BACT</name>
<gene>
    <name evidence="1" type="ORF">SAMN06296036_11579</name>
</gene>
<organism evidence="1 2">
    <name type="scientific">Pseudobacteriovorax antillogorgiicola</name>
    <dbReference type="NCBI Taxonomy" id="1513793"/>
    <lineage>
        <taxon>Bacteria</taxon>
        <taxon>Pseudomonadati</taxon>
        <taxon>Bdellovibrionota</taxon>
        <taxon>Oligoflexia</taxon>
        <taxon>Oligoflexales</taxon>
        <taxon>Pseudobacteriovoracaceae</taxon>
        <taxon>Pseudobacteriovorax</taxon>
    </lineage>
</organism>
<dbReference type="AlphaFoldDB" id="A0A1Y6C7T9"/>
<accession>A0A1Y6C7T9</accession>
<evidence type="ECO:0000313" key="1">
    <source>
        <dbReference type="EMBL" id="SMF49470.1"/>
    </source>
</evidence>
<dbReference type="EMBL" id="FWZT01000015">
    <property type="protein sequence ID" value="SMF49470.1"/>
    <property type="molecule type" value="Genomic_DNA"/>
</dbReference>
<protein>
    <submittedName>
        <fullName evidence="1">Uncharacterized protein</fullName>
    </submittedName>
</protein>
<sequence length="268" mass="30084">MKLSQNLCLLLSSALVVSCAEDLNQRAAPISSDATVQETTELRVYLPDRTSLESEVPEIKSLINRFYLNLTPQGDECPATTEAIEDLQTYVDEALHTYSLYSVCDYQIELLLVNSSASELSLTSAITYDDVIQPLMQRYCTSCHSEYETYQGVAGQEENIVLQVEQPTLISEHSDLGLSDFEVASFIGWKAGGYLQSDPELIPEESPLNQVDTVYYRNNFNSFIYSYKLKTQQFLIYDDSVWLQDAGLAQGLSTIEIPFKSLKDTQAD</sequence>
<evidence type="ECO:0000313" key="2">
    <source>
        <dbReference type="Proteomes" id="UP000192907"/>
    </source>
</evidence>
<dbReference type="Proteomes" id="UP000192907">
    <property type="component" value="Unassembled WGS sequence"/>
</dbReference>
<proteinExistence type="predicted"/>